<keyword evidence="4" id="KW-1003">Cell membrane</keyword>
<dbReference type="InterPro" id="IPR011701">
    <property type="entry name" value="MFS"/>
</dbReference>
<evidence type="ECO:0000313" key="11">
    <source>
        <dbReference type="Proteomes" id="UP000190074"/>
    </source>
</evidence>
<keyword evidence="6 8" id="KW-1133">Transmembrane helix</keyword>
<dbReference type="Proteomes" id="UP000190074">
    <property type="component" value="Unassembled WGS sequence"/>
</dbReference>
<dbReference type="PROSITE" id="PS00217">
    <property type="entry name" value="SUGAR_TRANSPORT_2"/>
    <property type="match status" value="1"/>
</dbReference>
<evidence type="ECO:0000256" key="5">
    <source>
        <dbReference type="ARBA" id="ARBA00022692"/>
    </source>
</evidence>
<evidence type="ECO:0000256" key="4">
    <source>
        <dbReference type="ARBA" id="ARBA00022475"/>
    </source>
</evidence>
<feature type="transmembrane region" description="Helical" evidence="8">
    <location>
        <begin position="352"/>
        <end position="370"/>
    </location>
</feature>
<feature type="transmembrane region" description="Helical" evidence="8">
    <location>
        <begin position="155"/>
        <end position="173"/>
    </location>
</feature>
<feature type="transmembrane region" description="Helical" evidence="8">
    <location>
        <begin position="376"/>
        <end position="400"/>
    </location>
</feature>
<dbReference type="InterPro" id="IPR020846">
    <property type="entry name" value="MFS_dom"/>
</dbReference>
<evidence type="ECO:0000256" key="2">
    <source>
        <dbReference type="ARBA" id="ARBA00007520"/>
    </source>
</evidence>
<dbReference type="PROSITE" id="PS50850">
    <property type="entry name" value="MFS"/>
    <property type="match status" value="1"/>
</dbReference>
<feature type="domain" description="Major facilitator superfamily (MFS) profile" evidence="9">
    <location>
        <begin position="32"/>
        <end position="505"/>
    </location>
</feature>
<accession>A0A1T8MP97</accession>
<proteinExistence type="inferred from homology"/>
<feature type="transmembrane region" description="Helical" evidence="8">
    <location>
        <begin position="66"/>
        <end position="85"/>
    </location>
</feature>
<evidence type="ECO:0000256" key="7">
    <source>
        <dbReference type="ARBA" id="ARBA00023136"/>
    </source>
</evidence>
<gene>
    <name evidence="10" type="primary">bmr3</name>
    <name evidence="10" type="ORF">SAMEA2259716_02583</name>
</gene>
<evidence type="ECO:0000256" key="6">
    <source>
        <dbReference type="ARBA" id="ARBA00022989"/>
    </source>
</evidence>
<evidence type="ECO:0000313" key="10">
    <source>
        <dbReference type="EMBL" id="SKM08884.1"/>
    </source>
</evidence>
<name>A0A1T8MP97_9MYCO</name>
<protein>
    <submittedName>
        <fullName evidence="10">Putative MFS-type transporter</fullName>
    </submittedName>
</protein>
<reference evidence="10 11" key="1">
    <citation type="submission" date="2016-11" db="EMBL/GenBank/DDBJ databases">
        <authorList>
            <consortium name="Pathogen Informatics"/>
        </authorList>
    </citation>
    <scope>NUCLEOTIDE SEQUENCE [LARGE SCALE GENOMIC DNA]</scope>
    <source>
        <strain evidence="10 11">911</strain>
    </source>
</reference>
<keyword evidence="7 8" id="KW-0472">Membrane</keyword>
<dbReference type="SUPFAM" id="SSF46785">
    <property type="entry name" value="Winged helix' DNA-binding domain"/>
    <property type="match status" value="1"/>
</dbReference>
<evidence type="ECO:0000256" key="3">
    <source>
        <dbReference type="ARBA" id="ARBA00022448"/>
    </source>
</evidence>
<dbReference type="Pfam" id="PF07690">
    <property type="entry name" value="MFS_1"/>
    <property type="match status" value="1"/>
</dbReference>
<feature type="transmembrane region" description="Helical" evidence="8">
    <location>
        <begin position="31"/>
        <end position="54"/>
    </location>
</feature>
<feature type="transmembrane region" description="Helical" evidence="8">
    <location>
        <begin position="244"/>
        <end position="264"/>
    </location>
</feature>
<feature type="transmembrane region" description="Helical" evidence="8">
    <location>
        <begin position="481"/>
        <end position="500"/>
    </location>
</feature>
<dbReference type="Gene3D" id="1.20.1250.20">
    <property type="entry name" value="MFS general substrate transporter like domains"/>
    <property type="match status" value="1"/>
</dbReference>
<keyword evidence="5 8" id="KW-0812">Transmembrane</keyword>
<evidence type="ECO:0000259" key="9">
    <source>
        <dbReference type="PROSITE" id="PS50850"/>
    </source>
</evidence>
<dbReference type="PANTHER" id="PTHR23501:SF197">
    <property type="entry name" value="COMD"/>
    <property type="match status" value="1"/>
</dbReference>
<comment type="similarity">
    <text evidence="2">Belongs to the major facilitator superfamily. TCR/Tet family.</text>
</comment>
<comment type="subcellular location">
    <subcellularLocation>
        <location evidence="1">Cell membrane</location>
        <topology evidence="1">Multi-pass membrane protein</topology>
    </subcellularLocation>
</comment>
<evidence type="ECO:0000256" key="8">
    <source>
        <dbReference type="SAM" id="Phobius"/>
    </source>
</evidence>
<dbReference type="InterPro" id="IPR036259">
    <property type="entry name" value="MFS_trans_sf"/>
</dbReference>
<dbReference type="AlphaFoldDB" id="A0A1T8MP97"/>
<dbReference type="PRINTS" id="PR01036">
    <property type="entry name" value="TCRTETB"/>
</dbReference>
<dbReference type="GO" id="GO:0005886">
    <property type="term" value="C:plasma membrane"/>
    <property type="evidence" value="ECO:0007669"/>
    <property type="project" value="UniProtKB-SubCell"/>
</dbReference>
<evidence type="ECO:0000256" key="1">
    <source>
        <dbReference type="ARBA" id="ARBA00004651"/>
    </source>
</evidence>
<dbReference type="GO" id="GO:0022857">
    <property type="term" value="F:transmembrane transporter activity"/>
    <property type="evidence" value="ECO:0007669"/>
    <property type="project" value="InterPro"/>
</dbReference>
<feature type="transmembrane region" description="Helical" evidence="8">
    <location>
        <begin position="97"/>
        <end position="120"/>
    </location>
</feature>
<dbReference type="InterPro" id="IPR036390">
    <property type="entry name" value="WH_DNA-bd_sf"/>
</dbReference>
<dbReference type="EMBL" id="FVGW01000004">
    <property type="protein sequence ID" value="SKM08884.1"/>
    <property type="molecule type" value="Genomic_DNA"/>
</dbReference>
<feature type="transmembrane region" description="Helical" evidence="8">
    <location>
        <begin position="216"/>
        <end position="238"/>
    </location>
</feature>
<feature type="transmembrane region" description="Helical" evidence="8">
    <location>
        <begin position="185"/>
        <end position="209"/>
    </location>
</feature>
<dbReference type="SUPFAM" id="SSF103473">
    <property type="entry name" value="MFS general substrate transporter"/>
    <property type="match status" value="1"/>
</dbReference>
<feature type="transmembrane region" description="Helical" evidence="8">
    <location>
        <begin position="284"/>
        <end position="306"/>
    </location>
</feature>
<dbReference type="InterPro" id="IPR036388">
    <property type="entry name" value="WH-like_DNA-bd_sf"/>
</dbReference>
<feature type="transmembrane region" description="Helical" evidence="8">
    <location>
        <begin position="126"/>
        <end position="143"/>
    </location>
</feature>
<dbReference type="Gene3D" id="1.20.1720.10">
    <property type="entry name" value="Multidrug resistance protein D"/>
    <property type="match status" value="1"/>
</dbReference>
<dbReference type="FunFam" id="1.20.1720.10:FF:000004">
    <property type="entry name" value="EmrB/QacA family drug resistance transporter"/>
    <property type="match status" value="1"/>
</dbReference>
<dbReference type="PANTHER" id="PTHR23501">
    <property type="entry name" value="MAJOR FACILITATOR SUPERFAMILY"/>
    <property type="match status" value="1"/>
</dbReference>
<dbReference type="Gene3D" id="1.10.10.10">
    <property type="entry name" value="Winged helix-like DNA-binding domain superfamily/Winged helix DNA-binding domain"/>
    <property type="match status" value="1"/>
</dbReference>
<sequence length="692" mass="73497">MPAESHKHSAESGTVDQEAASSMISVQRRNLIFVAVLLGMLLAALDGTIVATALPTVVADLGDAGHQSWVVTSYLLASTVATAVMGKFGDLFGRRTVFITCIVIFAGGSLLCGMAGSMAMLVGARAIQGLGSGGLMVTATALIGEIIPMRERGRYQGILGAVFGVTTVIGPLLGGLFTDHLGWRWAFYINLPISVVVIMVAAGAIPALAKATRPVIDYWGIVLIGLGASALTLATSWGGTTYPWSSPVIIGLFASSIAAIGTFVWVESRVPEPILPPRLFRDPVFTICCVLSFVVGFAMLGVMTYLPTFMQFVNGVSATVSGLRTLPMVAGMLITSTGTGTLVGRTGRYKRYPVAGTAIMAIALVLLSRMNDSTPFVLQSLYLFILGVGIGASMQVLTLIVQNTARFDDLGVATSGVTFFRTIGSSFGAAIFGSLFSNFLTRELSSVNTPPQATQSPQALHALPHDAAVPVIHAYADSLDLVFLCAAPVAAVGFVLALFLKEVPLRGADTSLAVDMGEGFGMPNSVSPDKLLEIAIGNAMRGFPHVGLRKLREHAGVSMPIAPLWALVQANRFLRATGSAEVSRIAQWYRIPPEIVDPAFNELVANGYALRTNDHIWLTDSGREEVDKISEAINQYLIERLSRTPDFEDRADREQIQAALERISRRIVTDTDWRENPIAALPAASGAASPAR</sequence>
<dbReference type="InterPro" id="IPR005829">
    <property type="entry name" value="Sugar_transporter_CS"/>
</dbReference>
<organism evidence="10 11">
    <name type="scientific">Mycobacteroides abscessus subsp. massiliense</name>
    <dbReference type="NCBI Taxonomy" id="1962118"/>
    <lineage>
        <taxon>Bacteria</taxon>
        <taxon>Bacillati</taxon>
        <taxon>Actinomycetota</taxon>
        <taxon>Actinomycetes</taxon>
        <taxon>Mycobacteriales</taxon>
        <taxon>Mycobacteriaceae</taxon>
        <taxon>Mycobacteroides</taxon>
        <taxon>Mycobacteroides abscessus</taxon>
    </lineage>
</organism>
<feature type="transmembrane region" description="Helical" evidence="8">
    <location>
        <begin position="412"/>
        <end position="436"/>
    </location>
</feature>
<dbReference type="InterPro" id="IPR004638">
    <property type="entry name" value="EmrB-like"/>
</dbReference>
<dbReference type="CDD" id="cd17502">
    <property type="entry name" value="MFS_Azr1_MDR_like"/>
    <property type="match status" value="1"/>
</dbReference>
<keyword evidence="3" id="KW-0813">Transport</keyword>
<dbReference type="NCBIfam" id="TIGR00711">
    <property type="entry name" value="efflux_EmrB"/>
    <property type="match status" value="1"/>
</dbReference>